<evidence type="ECO:0000313" key="3">
    <source>
        <dbReference type="EMBL" id="GAH15604.1"/>
    </source>
</evidence>
<proteinExistence type="predicted"/>
<dbReference type="GO" id="GO:0044208">
    <property type="term" value="P:'de novo' AMP biosynthetic process"/>
    <property type="evidence" value="ECO:0007669"/>
    <property type="project" value="TreeGrafter"/>
</dbReference>
<dbReference type="AlphaFoldDB" id="X1EEP2"/>
<sequence>MPHKRNPVLLEAIIAWCKKIRSNASAFAEIHMRDSHDIIGFYMEDLIIPETCILTGSMLNSAKYILGNLKVKKDAMQKNLELSNGLIMTESLMLALSKKTKKKQTAHHILHKIAMESFEKGIPFNQCILENEDICVHLNKEEIQNLLKPENYLGMNDQCIENITRR</sequence>
<evidence type="ECO:0000256" key="1">
    <source>
        <dbReference type="ARBA" id="ARBA00023239"/>
    </source>
</evidence>
<gene>
    <name evidence="3" type="ORF">S01H4_54786</name>
</gene>
<dbReference type="EMBL" id="BART01031554">
    <property type="protein sequence ID" value="GAH15604.1"/>
    <property type="molecule type" value="Genomic_DNA"/>
</dbReference>
<accession>X1EEP2</accession>
<dbReference type="GO" id="GO:0070626">
    <property type="term" value="F:(S)-2-(5-amino-1-(5-phospho-D-ribosyl)imidazole-4-carboxamido) succinate lyase (fumarate-forming) activity"/>
    <property type="evidence" value="ECO:0007669"/>
    <property type="project" value="TreeGrafter"/>
</dbReference>
<dbReference type="Gene3D" id="1.20.200.10">
    <property type="entry name" value="Fumarase/aspartase (Central domain)"/>
    <property type="match status" value="1"/>
</dbReference>
<dbReference type="PANTHER" id="PTHR43172">
    <property type="entry name" value="ADENYLOSUCCINATE LYASE"/>
    <property type="match status" value="1"/>
</dbReference>
<keyword evidence="1" id="KW-0456">Lyase</keyword>
<dbReference type="InterPro" id="IPR019468">
    <property type="entry name" value="AdenyloSucc_lyase_C"/>
</dbReference>
<dbReference type="GO" id="GO:0005829">
    <property type="term" value="C:cytosol"/>
    <property type="evidence" value="ECO:0007669"/>
    <property type="project" value="TreeGrafter"/>
</dbReference>
<dbReference type="SMART" id="SM00998">
    <property type="entry name" value="ADSL_C"/>
    <property type="match status" value="1"/>
</dbReference>
<organism evidence="3">
    <name type="scientific">marine sediment metagenome</name>
    <dbReference type="NCBI Taxonomy" id="412755"/>
    <lineage>
        <taxon>unclassified sequences</taxon>
        <taxon>metagenomes</taxon>
        <taxon>ecological metagenomes</taxon>
    </lineage>
</organism>
<dbReference type="Pfam" id="PF10397">
    <property type="entry name" value="ADSL_C"/>
    <property type="match status" value="1"/>
</dbReference>
<feature type="domain" description="Adenylosuccinate lyase C-terminal" evidence="2">
    <location>
        <begin position="84"/>
        <end position="164"/>
    </location>
</feature>
<dbReference type="GO" id="GO:0004018">
    <property type="term" value="F:N6-(1,2-dicarboxyethyl)AMP AMP-lyase (fumarate-forming) activity"/>
    <property type="evidence" value="ECO:0007669"/>
    <property type="project" value="TreeGrafter"/>
</dbReference>
<dbReference type="PANTHER" id="PTHR43172:SF1">
    <property type="entry name" value="ADENYLOSUCCINATE LYASE"/>
    <property type="match status" value="1"/>
</dbReference>
<evidence type="ECO:0000259" key="2">
    <source>
        <dbReference type="SMART" id="SM00998"/>
    </source>
</evidence>
<dbReference type="Gene3D" id="1.10.40.30">
    <property type="entry name" value="Fumarase/aspartase (C-terminal domain)"/>
    <property type="match status" value="1"/>
</dbReference>
<name>X1EEP2_9ZZZZ</name>
<protein>
    <recommendedName>
        <fullName evidence="2">Adenylosuccinate lyase C-terminal domain-containing protein</fullName>
    </recommendedName>
</protein>
<comment type="caution">
    <text evidence="3">The sequence shown here is derived from an EMBL/GenBank/DDBJ whole genome shotgun (WGS) entry which is preliminary data.</text>
</comment>
<dbReference type="InterPro" id="IPR008948">
    <property type="entry name" value="L-Aspartase-like"/>
</dbReference>
<reference evidence="3" key="1">
    <citation type="journal article" date="2014" name="Front. Microbiol.">
        <title>High frequency of phylogenetically diverse reductive dehalogenase-homologous genes in deep subseafloor sedimentary metagenomes.</title>
        <authorList>
            <person name="Kawai M."/>
            <person name="Futagami T."/>
            <person name="Toyoda A."/>
            <person name="Takaki Y."/>
            <person name="Nishi S."/>
            <person name="Hori S."/>
            <person name="Arai W."/>
            <person name="Tsubouchi T."/>
            <person name="Morono Y."/>
            <person name="Uchiyama I."/>
            <person name="Ito T."/>
            <person name="Fujiyama A."/>
            <person name="Inagaki F."/>
            <person name="Takami H."/>
        </authorList>
    </citation>
    <scope>NUCLEOTIDE SEQUENCE</scope>
    <source>
        <strain evidence="3">Expedition CK06-06</strain>
    </source>
</reference>
<dbReference type="SUPFAM" id="SSF48557">
    <property type="entry name" value="L-aspartase-like"/>
    <property type="match status" value="1"/>
</dbReference>